<dbReference type="InterPro" id="IPR011041">
    <property type="entry name" value="Quinoprot_gluc/sorb_DH_b-prop"/>
</dbReference>
<evidence type="ECO:0000259" key="3">
    <source>
        <dbReference type="Pfam" id="PF22807"/>
    </source>
</evidence>
<feature type="domain" description="Pyrroloquinoline quinone-dependent pyranose dehydrogenase beta-propeller" evidence="3">
    <location>
        <begin position="136"/>
        <end position="291"/>
    </location>
</feature>
<gene>
    <name evidence="4" type="ORF">RMR22_13235</name>
</gene>
<dbReference type="InterPro" id="IPR011042">
    <property type="entry name" value="6-blade_b-propeller_TolB-like"/>
</dbReference>
<keyword evidence="2" id="KW-0732">Signal</keyword>
<accession>A0AAW9FI19</accession>
<evidence type="ECO:0000256" key="2">
    <source>
        <dbReference type="SAM" id="SignalP"/>
    </source>
</evidence>
<sequence>MVTPRFIRTAILLGSVAVILPACSDQNGNFDLSQQIGADPVLPDPSPSLIPDLKVAEVVGWKDGETPTVPQGLKITAYQKDLVNPRTVHTLPNGDVLVVQSRGPKGEPPSRPKDIIRGWIMAIAHGETGPQKPSNIITLLRDTNRDGTVDERHELLTNLDSPFGVAFADNTLYVATASNILAYPYQLGQNEITAEPKILTPLPGGPINHHWTKDLALSPDGKMLYVSVGSNSNIVENGIEAEKNRAAILQVDRQTGAFKLFASGLRNPNGLAFNPESKELWAVINERDELGPNLVPDYMTSVKENAFYGWPWSYYGNHVDARVHPQRPDMVEKAIKPDYALSSHVAALGLTFSLNSALPAPYANGAFIGEHGSWNRNAFNGYRVTYVPFENGKPAGKTQDVVTGFIQGDKARGRPVGVGIDGTGALLVADDAGNTVWRVAAADGKVTPAPVATDDVSAGGVTPTTPAPAAPVAPSAPAIAPAPAPAN</sequence>
<proteinExistence type="predicted"/>
<dbReference type="Gene3D" id="2.120.10.30">
    <property type="entry name" value="TolB, C-terminal domain"/>
    <property type="match status" value="1"/>
</dbReference>
<feature type="chain" id="PRO_5043634175" evidence="2">
    <location>
        <begin position="25"/>
        <end position="487"/>
    </location>
</feature>
<dbReference type="SUPFAM" id="SSF50952">
    <property type="entry name" value="Soluble quinoprotein glucose dehydrogenase"/>
    <property type="match status" value="1"/>
</dbReference>
<reference evidence="4" key="1">
    <citation type="journal article" date="2023" name="Phytobiomes J">
        <title>Deciphering the key players within the bacterial microbiota associated with aerial crown gall tumors on rhododendron: Insights into the gallobiome.</title>
        <authorList>
            <person name="Kuzmanovic N."/>
            <person name="Nesme J."/>
            <person name="Wolf J."/>
            <person name="Neumann-Schaal M."/>
            <person name="Petersen J."/>
            <person name="Fernandez-Gnecco G."/>
            <person name="Sproeer C."/>
            <person name="Bunk B."/>
            <person name="Overmann J."/>
            <person name="Sorensen S.J."/>
            <person name="Idczak E."/>
            <person name="Smalla K."/>
        </authorList>
    </citation>
    <scope>NUCLEOTIDE SEQUENCE</scope>
    <source>
        <strain evidence="4">Rho-11.1</strain>
    </source>
</reference>
<feature type="domain" description="Pyrroloquinoline quinone-dependent pyranose dehydrogenase beta-propeller" evidence="3">
    <location>
        <begin position="333"/>
        <end position="439"/>
    </location>
</feature>
<dbReference type="Pfam" id="PF22807">
    <property type="entry name" value="TrAA12"/>
    <property type="match status" value="2"/>
</dbReference>
<dbReference type="AlphaFoldDB" id="A0AAW9FI19"/>
<evidence type="ECO:0000256" key="1">
    <source>
        <dbReference type="SAM" id="MobiDB-lite"/>
    </source>
</evidence>
<dbReference type="RefSeq" id="WP_103584777.1">
    <property type="nucleotide sequence ID" value="NZ_CP192781.1"/>
</dbReference>
<dbReference type="PANTHER" id="PTHR19328">
    <property type="entry name" value="HEDGEHOG-INTERACTING PROTEIN"/>
    <property type="match status" value="1"/>
</dbReference>
<name>A0AAW9FI19_9HYPH</name>
<protein>
    <submittedName>
        <fullName evidence="4">Sorbosone dehydrogenase family protein</fullName>
    </submittedName>
</protein>
<dbReference type="PANTHER" id="PTHR19328:SF55">
    <property type="entry name" value="BLR6566 PROTEIN"/>
    <property type="match status" value="1"/>
</dbReference>
<feature type="signal peptide" evidence="2">
    <location>
        <begin position="1"/>
        <end position="24"/>
    </location>
</feature>
<comment type="caution">
    <text evidence="4">The sequence shown here is derived from an EMBL/GenBank/DDBJ whole genome shotgun (WGS) entry which is preliminary data.</text>
</comment>
<dbReference type="InterPro" id="IPR054539">
    <property type="entry name" value="Beta-prop_PDH"/>
</dbReference>
<feature type="region of interest" description="Disordered" evidence="1">
    <location>
        <begin position="449"/>
        <end position="487"/>
    </location>
</feature>
<evidence type="ECO:0000313" key="4">
    <source>
        <dbReference type="EMBL" id="MDX8303217.1"/>
    </source>
</evidence>
<dbReference type="EMBL" id="JAVRAF010000003">
    <property type="protein sequence ID" value="MDX8303217.1"/>
    <property type="molecule type" value="Genomic_DNA"/>
</dbReference>
<organism evidence="4">
    <name type="scientific">Agrobacterium rosae</name>
    <dbReference type="NCBI Taxonomy" id="1972867"/>
    <lineage>
        <taxon>Bacteria</taxon>
        <taxon>Pseudomonadati</taxon>
        <taxon>Pseudomonadota</taxon>
        <taxon>Alphaproteobacteria</taxon>
        <taxon>Hyphomicrobiales</taxon>
        <taxon>Rhizobiaceae</taxon>
        <taxon>Rhizobium/Agrobacterium group</taxon>
        <taxon>Agrobacterium</taxon>
    </lineage>
</organism>